<dbReference type="GO" id="GO:0006826">
    <property type="term" value="P:iron ion transport"/>
    <property type="evidence" value="ECO:0007669"/>
    <property type="project" value="UniProtKB-KW"/>
</dbReference>
<dbReference type="GO" id="GO:0009279">
    <property type="term" value="C:cell outer membrane"/>
    <property type="evidence" value="ECO:0007669"/>
    <property type="project" value="UniProtKB-SubCell"/>
</dbReference>
<feature type="domain" description="TonB-dependent receptor-like beta-barrel" evidence="12">
    <location>
        <begin position="6"/>
        <end position="332"/>
    </location>
</feature>
<dbReference type="PANTHER" id="PTHR32552:SF81">
    <property type="entry name" value="TONB-DEPENDENT OUTER MEMBRANE RECEPTOR"/>
    <property type="match status" value="1"/>
</dbReference>
<evidence type="ECO:0000256" key="9">
    <source>
        <dbReference type="ARBA" id="ARBA00023136"/>
    </source>
</evidence>
<dbReference type="Gene3D" id="2.40.170.20">
    <property type="entry name" value="TonB-dependent receptor, beta-barrel domain"/>
    <property type="match status" value="1"/>
</dbReference>
<evidence type="ECO:0000256" key="6">
    <source>
        <dbReference type="ARBA" id="ARBA00023004"/>
    </source>
</evidence>
<keyword evidence="2 11" id="KW-0813">Transport</keyword>
<evidence type="ECO:0000256" key="2">
    <source>
        <dbReference type="ARBA" id="ARBA00022448"/>
    </source>
</evidence>
<evidence type="ECO:0000313" key="13">
    <source>
        <dbReference type="EMBL" id="HAN27639.1"/>
    </source>
</evidence>
<name>A0A3C1KLP6_9GAMM</name>
<evidence type="ECO:0000313" key="14">
    <source>
        <dbReference type="Proteomes" id="UP000259273"/>
    </source>
</evidence>
<evidence type="ECO:0000256" key="7">
    <source>
        <dbReference type="ARBA" id="ARBA00023065"/>
    </source>
</evidence>
<feature type="non-terminal residue" evidence="13">
    <location>
        <position position="1"/>
    </location>
</feature>
<sequence>DGAGVGTFADVDTRSYAVYLNGTYDLTERLTLGFGARYTEETREVDFDLIGDIVDLGFLQVPGAAIFGVAVGPVVGDQTVANFQDENDYDDFSPMISLSYALGDDSNIYLKYSEAFKSGGYNVDFVTTSALTDGIDFDQETVEAWEIGLKGTAMENRLRYNLVAFQMDFEDYQLNQFVQLDNATSAITIRNAAEVRSRGVEAELTYFPSNSLMLQGALGYNDAEFESFPGGSSARNPAGIGADLAGNKLPDAPELTAAFAIQHNLALPDLGAEFVTRVDWTYTDSFYATEDNVSFARPGSSLVWGEIDSYSLLNGRIGIEADTWSVFLWSRNILDEGYEETWTSDFLGTVGRFPGDPRTVGVEVSYRFL</sequence>
<evidence type="ECO:0000256" key="5">
    <source>
        <dbReference type="ARBA" id="ARBA00022692"/>
    </source>
</evidence>
<dbReference type="PANTHER" id="PTHR32552">
    <property type="entry name" value="FERRICHROME IRON RECEPTOR-RELATED"/>
    <property type="match status" value="1"/>
</dbReference>
<gene>
    <name evidence="13" type="ORF">DCP75_07945</name>
</gene>
<dbReference type="Pfam" id="PF00593">
    <property type="entry name" value="TonB_dep_Rec_b-barrel"/>
    <property type="match status" value="1"/>
</dbReference>
<comment type="subcellular location">
    <subcellularLocation>
        <location evidence="1 11">Cell outer membrane</location>
        <topology evidence="1 11">Multi-pass membrane protein</topology>
    </subcellularLocation>
</comment>
<keyword evidence="13" id="KW-0675">Receptor</keyword>
<evidence type="ECO:0000256" key="1">
    <source>
        <dbReference type="ARBA" id="ARBA00004571"/>
    </source>
</evidence>
<dbReference type="Proteomes" id="UP000259273">
    <property type="component" value="Unassembled WGS sequence"/>
</dbReference>
<keyword evidence="8" id="KW-0798">TonB box</keyword>
<keyword evidence="4" id="KW-0410">Iron transport</keyword>
<dbReference type="SUPFAM" id="SSF56935">
    <property type="entry name" value="Porins"/>
    <property type="match status" value="1"/>
</dbReference>
<proteinExistence type="inferred from homology"/>
<dbReference type="EMBL" id="DMND01000107">
    <property type="protein sequence ID" value="HAN27639.1"/>
    <property type="molecule type" value="Genomic_DNA"/>
</dbReference>
<dbReference type="InterPro" id="IPR039426">
    <property type="entry name" value="TonB-dep_rcpt-like"/>
</dbReference>
<evidence type="ECO:0000256" key="3">
    <source>
        <dbReference type="ARBA" id="ARBA00022452"/>
    </source>
</evidence>
<keyword evidence="10 11" id="KW-0998">Cell outer membrane</keyword>
<organism evidence="13 14">
    <name type="scientific">Haliea salexigens</name>
    <dbReference type="NCBI Taxonomy" id="287487"/>
    <lineage>
        <taxon>Bacteria</taxon>
        <taxon>Pseudomonadati</taxon>
        <taxon>Pseudomonadota</taxon>
        <taxon>Gammaproteobacteria</taxon>
        <taxon>Cellvibrionales</taxon>
        <taxon>Halieaceae</taxon>
        <taxon>Haliea</taxon>
    </lineage>
</organism>
<evidence type="ECO:0000256" key="11">
    <source>
        <dbReference type="PROSITE-ProRule" id="PRU01360"/>
    </source>
</evidence>
<dbReference type="InterPro" id="IPR000531">
    <property type="entry name" value="Beta-barrel_TonB"/>
</dbReference>
<dbReference type="PROSITE" id="PS52016">
    <property type="entry name" value="TONB_DEPENDENT_REC_3"/>
    <property type="match status" value="1"/>
</dbReference>
<keyword evidence="5 11" id="KW-0812">Transmembrane</keyword>
<dbReference type="STRING" id="1121937.GCA_000423125_02153"/>
<keyword evidence="7" id="KW-0406">Ion transport</keyword>
<protein>
    <submittedName>
        <fullName evidence="13">TonB-dependent receptor</fullName>
    </submittedName>
</protein>
<keyword evidence="9 11" id="KW-0472">Membrane</keyword>
<evidence type="ECO:0000256" key="8">
    <source>
        <dbReference type="ARBA" id="ARBA00023077"/>
    </source>
</evidence>
<comment type="caution">
    <text evidence="13">The sequence shown here is derived from an EMBL/GenBank/DDBJ whole genome shotgun (WGS) entry which is preliminary data.</text>
</comment>
<evidence type="ECO:0000259" key="12">
    <source>
        <dbReference type="Pfam" id="PF00593"/>
    </source>
</evidence>
<accession>A0A3C1KLP6</accession>
<dbReference type="InterPro" id="IPR036942">
    <property type="entry name" value="Beta-barrel_TonB_sf"/>
</dbReference>
<keyword evidence="3 11" id="KW-1134">Transmembrane beta strand</keyword>
<comment type="similarity">
    <text evidence="11">Belongs to the TonB-dependent receptor family.</text>
</comment>
<keyword evidence="6" id="KW-0408">Iron</keyword>
<reference evidence="13 14" key="1">
    <citation type="journal article" date="2018" name="Nat. Biotechnol.">
        <title>A standardized bacterial taxonomy based on genome phylogeny substantially revises the tree of life.</title>
        <authorList>
            <person name="Parks D.H."/>
            <person name="Chuvochina M."/>
            <person name="Waite D.W."/>
            <person name="Rinke C."/>
            <person name="Skarshewski A."/>
            <person name="Chaumeil P.A."/>
            <person name="Hugenholtz P."/>
        </authorList>
    </citation>
    <scope>NUCLEOTIDE SEQUENCE [LARGE SCALE GENOMIC DNA]</scope>
    <source>
        <strain evidence="13">UBA9158</strain>
    </source>
</reference>
<evidence type="ECO:0000256" key="10">
    <source>
        <dbReference type="ARBA" id="ARBA00023237"/>
    </source>
</evidence>
<dbReference type="AlphaFoldDB" id="A0A3C1KLP6"/>
<evidence type="ECO:0000256" key="4">
    <source>
        <dbReference type="ARBA" id="ARBA00022496"/>
    </source>
</evidence>